<evidence type="ECO:0000313" key="2">
    <source>
        <dbReference type="EMBL" id="BBJ47331.1"/>
    </source>
</evidence>
<organism evidence="2 3">
    <name type="scientific">Streptomyces antimycoticus</name>
    <dbReference type="NCBI Taxonomy" id="68175"/>
    <lineage>
        <taxon>Bacteria</taxon>
        <taxon>Bacillati</taxon>
        <taxon>Actinomycetota</taxon>
        <taxon>Actinomycetes</taxon>
        <taxon>Kitasatosporales</taxon>
        <taxon>Streptomycetaceae</taxon>
        <taxon>Streptomyces</taxon>
        <taxon>Streptomyces violaceusniger group</taxon>
    </lineage>
</organism>
<feature type="compositionally biased region" description="Gly residues" evidence="1">
    <location>
        <begin position="78"/>
        <end position="92"/>
    </location>
</feature>
<evidence type="ECO:0000313" key="3">
    <source>
        <dbReference type="Proteomes" id="UP000463951"/>
    </source>
</evidence>
<evidence type="ECO:0000256" key="1">
    <source>
        <dbReference type="SAM" id="MobiDB-lite"/>
    </source>
</evidence>
<sequence>MHGTSSVRGEPVTVAEDGTAGPPGRQAQVLTVQPCRRVAQVLVGVGRIVGRHDGEQQTHVEACRFGLVRQQGAVVGDGGAGGGEPVGEGGQGAADARSAGHQGVGLEDEDTVAREIVMARERQGQLVRDAEGGWVRSGQDLQMSARSPALRARGPGTVRSRSWASGGAGGGVWPREGRSPKEALWA</sequence>
<feature type="region of interest" description="Disordered" evidence="1">
    <location>
        <begin position="145"/>
        <end position="186"/>
    </location>
</feature>
<gene>
    <name evidence="2" type="ORF">SSPO_100490</name>
</gene>
<protein>
    <submittedName>
        <fullName evidence="2">Uncharacterized protein</fullName>
    </submittedName>
</protein>
<feature type="compositionally biased region" description="Basic and acidic residues" evidence="1">
    <location>
        <begin position="175"/>
        <end position="186"/>
    </location>
</feature>
<dbReference type="EMBL" id="AP019620">
    <property type="protein sequence ID" value="BBJ47331.1"/>
    <property type="molecule type" value="Genomic_DNA"/>
</dbReference>
<proteinExistence type="predicted"/>
<reference evidence="2 3" key="1">
    <citation type="journal article" date="2020" name="Int. J. Syst. Evol. Microbiol.">
        <title>Reclassification of Streptomyces castelarensis and Streptomyces sporoclivatus as later heterotypic synonyms of Streptomyces antimycoticus.</title>
        <authorList>
            <person name="Komaki H."/>
            <person name="Tamura T."/>
        </authorList>
    </citation>
    <scope>NUCLEOTIDE SEQUENCE [LARGE SCALE GENOMIC DNA]</scope>
    <source>
        <strain evidence="2 3">NBRC 100767</strain>
    </source>
</reference>
<accession>A0A499VCT4</accession>
<name>A0A499VCT4_9ACTN</name>
<dbReference type="AlphaFoldDB" id="A0A499VCT4"/>
<dbReference type="Proteomes" id="UP000463951">
    <property type="component" value="Chromosome"/>
</dbReference>
<feature type="region of interest" description="Disordered" evidence="1">
    <location>
        <begin position="1"/>
        <end position="27"/>
    </location>
</feature>
<feature type="region of interest" description="Disordered" evidence="1">
    <location>
        <begin position="78"/>
        <end position="105"/>
    </location>
</feature>